<dbReference type="Proteomes" id="UP001084650">
    <property type="component" value="Unassembled WGS sequence"/>
</dbReference>
<evidence type="ECO:0000313" key="1">
    <source>
        <dbReference type="EMBL" id="MCZ0730700.1"/>
    </source>
</evidence>
<comment type="caution">
    <text evidence="1">The sequence shown here is derived from an EMBL/GenBank/DDBJ whole genome shotgun (WGS) entry which is preliminary data.</text>
</comment>
<proteinExistence type="predicted"/>
<sequence length="102" mass="10343">MAILSTDTAVQAAVGQEIGNIAAAQKGQIQAFLNEVQALQAQFQGEAGMATQAKASQLHEVGIALMAEFDSIAERVGHATTSYINSDADGASMIGSSAGAAF</sequence>
<gene>
    <name evidence="1" type="ORF">OY187_21855</name>
</gene>
<dbReference type="RefSeq" id="WP_268787220.1">
    <property type="nucleotide sequence ID" value="NZ_JAPQYE010000011.1"/>
</dbReference>
<keyword evidence="2" id="KW-1185">Reference proteome</keyword>
<name>A0ABT4HKH5_MYCIR</name>
<dbReference type="InterPro" id="IPR036689">
    <property type="entry name" value="ESAT-6-like_sf"/>
</dbReference>
<protein>
    <recommendedName>
        <fullName evidence="3">Type VII secretion protein EsxB</fullName>
    </recommendedName>
</protein>
<evidence type="ECO:0000313" key="2">
    <source>
        <dbReference type="Proteomes" id="UP001084650"/>
    </source>
</evidence>
<dbReference type="Gene3D" id="1.10.287.1060">
    <property type="entry name" value="ESAT-6-like"/>
    <property type="match status" value="1"/>
</dbReference>
<dbReference type="EMBL" id="JAPQYE010000011">
    <property type="protein sequence ID" value="MCZ0730700.1"/>
    <property type="molecule type" value="Genomic_DNA"/>
</dbReference>
<reference evidence="1" key="1">
    <citation type="submission" date="2022-12" db="EMBL/GenBank/DDBJ databases">
        <title>Whole genome sequence of Mycolicibacterium iranicum strain SBH312.</title>
        <authorList>
            <person name="Jani J."/>
            <person name="Arifin Mustapha Z."/>
            <person name="Ahmed K."/>
            <person name="Kai Ling C."/>
        </authorList>
    </citation>
    <scope>NUCLEOTIDE SEQUENCE</scope>
    <source>
        <strain evidence="1">SBH312</strain>
    </source>
</reference>
<accession>A0ABT4HKH5</accession>
<evidence type="ECO:0008006" key="3">
    <source>
        <dbReference type="Google" id="ProtNLM"/>
    </source>
</evidence>
<dbReference type="SUPFAM" id="SSF140453">
    <property type="entry name" value="EsxAB dimer-like"/>
    <property type="match status" value="1"/>
</dbReference>
<organism evidence="1 2">
    <name type="scientific">Mycolicibacterium iranicum</name>
    <name type="common">Mycobacterium iranicum</name>
    <dbReference type="NCBI Taxonomy" id="912594"/>
    <lineage>
        <taxon>Bacteria</taxon>
        <taxon>Bacillati</taxon>
        <taxon>Actinomycetota</taxon>
        <taxon>Actinomycetes</taxon>
        <taxon>Mycobacteriales</taxon>
        <taxon>Mycobacteriaceae</taxon>
        <taxon>Mycolicibacterium</taxon>
    </lineage>
</organism>